<name>A0A9N9PGF4_9HELO</name>
<evidence type="ECO:0000313" key="3">
    <source>
        <dbReference type="Proteomes" id="UP000696280"/>
    </source>
</evidence>
<dbReference type="InterPro" id="IPR046539">
    <property type="entry name" value="DUF6604"/>
</dbReference>
<dbReference type="OrthoDB" id="5238236at2759"/>
<dbReference type="EMBL" id="CAJVRL010000044">
    <property type="protein sequence ID" value="CAG8951634.1"/>
    <property type="molecule type" value="Genomic_DNA"/>
</dbReference>
<dbReference type="PANTHER" id="PTHR38795:SF1">
    <property type="entry name" value="DUF6604 DOMAIN-CONTAINING PROTEIN"/>
    <property type="match status" value="1"/>
</dbReference>
<dbReference type="AlphaFoldDB" id="A0A9N9PGF4"/>
<feature type="domain" description="DUF6604" evidence="1">
    <location>
        <begin position="11"/>
        <end position="254"/>
    </location>
</feature>
<keyword evidence="3" id="KW-1185">Reference proteome</keyword>
<evidence type="ECO:0000313" key="2">
    <source>
        <dbReference type="EMBL" id="CAG8951634.1"/>
    </source>
</evidence>
<dbReference type="Proteomes" id="UP000696280">
    <property type="component" value="Unassembled WGS sequence"/>
</dbReference>
<protein>
    <recommendedName>
        <fullName evidence="1">DUF6604 domain-containing protein</fullName>
    </recommendedName>
</protein>
<dbReference type="PANTHER" id="PTHR38795">
    <property type="entry name" value="DUF6604 DOMAIN-CONTAINING PROTEIN"/>
    <property type="match status" value="1"/>
</dbReference>
<evidence type="ECO:0000259" key="1">
    <source>
        <dbReference type="Pfam" id="PF20253"/>
    </source>
</evidence>
<proteinExistence type="predicted"/>
<accession>A0A9N9PGF4</accession>
<comment type="caution">
    <text evidence="2">The sequence shown here is derived from an EMBL/GenBank/DDBJ whole genome shotgun (WGS) entry which is preliminary data.</text>
</comment>
<reference evidence="2" key="1">
    <citation type="submission" date="2021-07" db="EMBL/GenBank/DDBJ databases">
        <authorList>
            <person name="Durling M."/>
        </authorList>
    </citation>
    <scope>NUCLEOTIDE SEQUENCE</scope>
</reference>
<sequence length="773" mass="88006">MTSRWLFGIYQNYKQDTGIFTSWLTTTAIKCGYTHDALPSHTFEEPTIVKVSVALLLKQAKYLANQKPPIQVPYIVVRSARRAVESRRKCRQLYDDILAGVEDGNAALEKSNEGHEYFVNTMEAILEILGPFLQQKEVVSGAFRQVPSTEANSFELLEVEDCDDDEFSPSSSRNESPKGKFEIFDRSQAESASNPLQTWRSWRVQAFYAIEELQAIRHHVYSVWEDYQNGKVDMIVASFVTEVAFNLIESIEREKMSFKVDGAEIDSLDCALEALDMFTPKQFPLVWHEFGTLWEYSERYFLRFKAEIDNLLKAPFINSEKLRGLYGMFNPAAERDMLSAQEKWSHHGILVSHIISETIFANQVAANRKNGFKLGRVDRLTNGLAKLVTEKAEEATSLAMCAQLQILLDINILLGKRVTRPFKQMELVVAVSRTALESYRKFLGTKPFSVLGGESWSGERNRNLEELIPSIDGNKIVKIKTEHMKKLEGEFEIIPDSPFSLNPVLCGLNCLKIYANIQKEAVKSADEWFFILPVAHLYNALRELGAFKGQWPRMEQMMDIHGRRFIFDGEAPTTVETCHFKARRACGYSATMIGMGEIIPRVRTGPRRKLEGSLGAMSQIIQKHILNDESDMIASLRRLYQVKRTGFQAEDAGDGDFLSFVQVQATQELKYLKFDYWKLNEDCMKVLRALLIVFAPHFRVYGLRHYDDSVGNESRCMREVVPDMLCLVARGWCPNPLIDQGTSVLGMSQIILRSVCLGGPEGQNFQNKHVFGE</sequence>
<organism evidence="2 3">
    <name type="scientific">Hymenoscyphus fraxineus</name>
    <dbReference type="NCBI Taxonomy" id="746836"/>
    <lineage>
        <taxon>Eukaryota</taxon>
        <taxon>Fungi</taxon>
        <taxon>Dikarya</taxon>
        <taxon>Ascomycota</taxon>
        <taxon>Pezizomycotina</taxon>
        <taxon>Leotiomycetes</taxon>
        <taxon>Helotiales</taxon>
        <taxon>Helotiaceae</taxon>
        <taxon>Hymenoscyphus</taxon>
    </lineage>
</organism>
<dbReference type="Pfam" id="PF20253">
    <property type="entry name" value="DUF6604"/>
    <property type="match status" value="1"/>
</dbReference>
<gene>
    <name evidence="2" type="ORF">HYFRA_00005434</name>
</gene>